<evidence type="ECO:0000256" key="6">
    <source>
        <dbReference type="ARBA" id="ARBA00023170"/>
    </source>
</evidence>
<dbReference type="PANTHER" id="PTHR24238:SF57">
    <property type="entry name" value="G-PROTEIN COUPLED RECEPTOR 83"/>
    <property type="match status" value="1"/>
</dbReference>
<dbReference type="Proteomes" id="UP000050792">
    <property type="component" value="Unassembled WGS sequence"/>
</dbReference>
<dbReference type="Gene3D" id="1.20.1070.10">
    <property type="entry name" value="Rhodopsin 7-helix transmembrane proteins"/>
    <property type="match status" value="1"/>
</dbReference>
<dbReference type="InterPro" id="IPR000276">
    <property type="entry name" value="GPCR_Rhodpsn"/>
</dbReference>
<organism evidence="11 12">
    <name type="scientific">Schistosoma rodhaini</name>
    <dbReference type="NCBI Taxonomy" id="6188"/>
    <lineage>
        <taxon>Eukaryota</taxon>
        <taxon>Metazoa</taxon>
        <taxon>Spiralia</taxon>
        <taxon>Lophotrochozoa</taxon>
        <taxon>Platyhelminthes</taxon>
        <taxon>Trematoda</taxon>
        <taxon>Digenea</taxon>
        <taxon>Strigeidida</taxon>
        <taxon>Schistosomatoidea</taxon>
        <taxon>Schistosomatidae</taxon>
        <taxon>Schistosoma</taxon>
    </lineage>
</organism>
<evidence type="ECO:0000256" key="8">
    <source>
        <dbReference type="SAM" id="MobiDB-lite"/>
    </source>
</evidence>
<feature type="transmembrane region" description="Helical" evidence="9">
    <location>
        <begin position="23"/>
        <end position="48"/>
    </location>
</feature>
<keyword evidence="5 9" id="KW-0472">Membrane</keyword>
<keyword evidence="7" id="KW-0807">Transducer</keyword>
<dbReference type="PRINTS" id="PR00237">
    <property type="entry name" value="GPCRRHODOPSN"/>
</dbReference>
<keyword evidence="6" id="KW-0675">Receptor</keyword>
<evidence type="ECO:0000313" key="11">
    <source>
        <dbReference type="Proteomes" id="UP000050792"/>
    </source>
</evidence>
<evidence type="ECO:0000256" key="4">
    <source>
        <dbReference type="ARBA" id="ARBA00023040"/>
    </source>
</evidence>
<feature type="transmembrane region" description="Helical" evidence="9">
    <location>
        <begin position="266"/>
        <end position="285"/>
    </location>
</feature>
<feature type="transmembrane region" description="Helical" evidence="9">
    <location>
        <begin position="395"/>
        <end position="412"/>
    </location>
</feature>
<evidence type="ECO:0000256" key="2">
    <source>
        <dbReference type="ARBA" id="ARBA00022692"/>
    </source>
</evidence>
<reference evidence="11" key="1">
    <citation type="submission" date="2022-06" db="EMBL/GenBank/DDBJ databases">
        <authorList>
            <person name="Berger JAMES D."/>
            <person name="Berger JAMES D."/>
        </authorList>
    </citation>
    <scope>NUCLEOTIDE SEQUENCE [LARGE SCALE GENOMIC DNA]</scope>
</reference>
<dbReference type="WBParaSite" id="SRDH1_83830.1">
    <property type="protein sequence ID" value="SRDH1_83830.1"/>
    <property type="gene ID" value="SRDH1_83830"/>
</dbReference>
<dbReference type="Pfam" id="PF00001">
    <property type="entry name" value="7tm_1"/>
    <property type="match status" value="1"/>
</dbReference>
<keyword evidence="2 9" id="KW-0812">Transmembrane</keyword>
<protein>
    <recommendedName>
        <fullName evidence="10">G-protein coupled receptors family 1 profile domain-containing protein</fullName>
    </recommendedName>
</protein>
<sequence>MDESMDDIQDDTNNNLPFTKSEITFLVIIFAIVIILAVVGNTIVCILLRFHYCNIIRFFTNRLGCKKKSTLSKSFNHHHHHHQHQQHHHHHSNNNNQIDPWVDECPSSQHECSCGKPCIIQNTHRYIIFKSIHKSYEQNTSKRNYTGSITLDNNLPNVKRTNFTIKHKWKADNYIKGMRTSSITSLFLFNLSLADILMAVLCIPMNVITEIIYLWWPLGEPLCKIVPYAQGVSVFVSALTHVLISWDRFILVYFPLKPRMTQRKAILLLLTVWLLALIIPLPVPIVNRTVQRDNETFCIEDWSLLLSSIKTININNFTNLDQIKNEITIYINDQPYILQIDVIYTILLMILQYFLPLGMICGTYIAIGIKVIHLQTPGERNSIRDQKLTRAKRKMVKMLTLVALMYGLSQLPRHTIYLHGLINREFWFKSYSIKAWAAANFARDSSTCYNPFIYAWINKNFRQDIYHLFYSCFLSCFNRCLPKLSRSNKTNLLPRSNNNNKKKIQVPIIRMTQPSVNEGSSNSIHFFSRNHSTTTHNEIHDQLNINRDTDV</sequence>
<keyword evidence="11" id="KW-1185">Reference proteome</keyword>
<evidence type="ECO:0000256" key="7">
    <source>
        <dbReference type="ARBA" id="ARBA00023224"/>
    </source>
</evidence>
<keyword evidence="3 9" id="KW-1133">Transmembrane helix</keyword>
<dbReference type="GO" id="GO:0008188">
    <property type="term" value="F:neuropeptide receptor activity"/>
    <property type="evidence" value="ECO:0007669"/>
    <property type="project" value="TreeGrafter"/>
</dbReference>
<accession>A0AA85G8Q0</accession>
<feature type="transmembrane region" description="Helical" evidence="9">
    <location>
        <begin position="342"/>
        <end position="374"/>
    </location>
</feature>
<feature type="transmembrane region" description="Helical" evidence="9">
    <location>
        <begin position="186"/>
        <end position="216"/>
    </location>
</feature>
<evidence type="ECO:0000256" key="9">
    <source>
        <dbReference type="SAM" id="Phobius"/>
    </source>
</evidence>
<dbReference type="InterPro" id="IPR017452">
    <property type="entry name" value="GPCR_Rhodpsn_7TM"/>
</dbReference>
<evidence type="ECO:0000313" key="12">
    <source>
        <dbReference type="WBParaSite" id="SRDH1_83830.1"/>
    </source>
</evidence>
<reference evidence="12" key="2">
    <citation type="submission" date="2023-11" db="UniProtKB">
        <authorList>
            <consortium name="WormBaseParasite"/>
        </authorList>
    </citation>
    <scope>IDENTIFICATION</scope>
</reference>
<feature type="compositionally biased region" description="Basic residues" evidence="8">
    <location>
        <begin position="74"/>
        <end position="92"/>
    </location>
</feature>
<keyword evidence="4" id="KW-0297">G-protein coupled receptor</keyword>
<proteinExistence type="predicted"/>
<evidence type="ECO:0000256" key="1">
    <source>
        <dbReference type="ARBA" id="ARBA00004141"/>
    </source>
</evidence>
<name>A0AA85G8Q0_9TREM</name>
<feature type="domain" description="G-protein coupled receptors family 1 profile" evidence="10">
    <location>
        <begin position="161"/>
        <end position="454"/>
    </location>
</feature>
<dbReference type="AlphaFoldDB" id="A0AA85G8Q0"/>
<dbReference type="PANTHER" id="PTHR24238">
    <property type="entry name" value="G-PROTEIN COUPLED RECEPTOR"/>
    <property type="match status" value="1"/>
</dbReference>
<comment type="subcellular location">
    <subcellularLocation>
        <location evidence="1">Membrane</location>
        <topology evidence="1">Multi-pass membrane protein</topology>
    </subcellularLocation>
</comment>
<evidence type="ECO:0000256" key="5">
    <source>
        <dbReference type="ARBA" id="ARBA00023136"/>
    </source>
</evidence>
<dbReference type="PROSITE" id="PS50262">
    <property type="entry name" value="G_PROTEIN_RECEP_F1_2"/>
    <property type="match status" value="1"/>
</dbReference>
<evidence type="ECO:0000256" key="3">
    <source>
        <dbReference type="ARBA" id="ARBA00022989"/>
    </source>
</evidence>
<dbReference type="GO" id="GO:0005886">
    <property type="term" value="C:plasma membrane"/>
    <property type="evidence" value="ECO:0007669"/>
    <property type="project" value="TreeGrafter"/>
</dbReference>
<feature type="region of interest" description="Disordered" evidence="8">
    <location>
        <begin position="74"/>
        <end position="95"/>
    </location>
</feature>
<evidence type="ECO:0000259" key="10">
    <source>
        <dbReference type="PROSITE" id="PS50262"/>
    </source>
</evidence>
<feature type="transmembrane region" description="Helical" evidence="9">
    <location>
        <begin position="228"/>
        <end position="254"/>
    </location>
</feature>
<dbReference type="SUPFAM" id="SSF81321">
    <property type="entry name" value="Family A G protein-coupled receptor-like"/>
    <property type="match status" value="1"/>
</dbReference>